<name>A0ABT4EGQ3_PAEAL</name>
<reference evidence="1 2" key="1">
    <citation type="submission" date="2022-05" db="EMBL/GenBank/DDBJ databases">
        <title>Genome Sequencing of Bee-Associated Microbes.</title>
        <authorList>
            <person name="Dunlap C."/>
        </authorList>
    </citation>
    <scope>NUCLEOTIDE SEQUENCE [LARGE SCALE GENOMIC DNA]</scope>
    <source>
        <strain evidence="1 2">NRRL NRS-750</strain>
    </source>
</reference>
<organism evidence="1 2">
    <name type="scientific">Paenibacillus alvei</name>
    <name type="common">Bacillus alvei</name>
    <dbReference type="NCBI Taxonomy" id="44250"/>
    <lineage>
        <taxon>Bacteria</taxon>
        <taxon>Bacillati</taxon>
        <taxon>Bacillota</taxon>
        <taxon>Bacilli</taxon>
        <taxon>Bacillales</taxon>
        <taxon>Paenibacillaceae</taxon>
        <taxon>Paenibacillus</taxon>
    </lineage>
</organism>
<evidence type="ECO:0000313" key="2">
    <source>
        <dbReference type="Proteomes" id="UP001527090"/>
    </source>
</evidence>
<dbReference type="Proteomes" id="UP001527090">
    <property type="component" value="Unassembled WGS sequence"/>
</dbReference>
<proteinExistence type="predicted"/>
<dbReference type="RefSeq" id="WP_268632999.1">
    <property type="nucleotide sequence ID" value="NZ_JAMDLY010000024.1"/>
</dbReference>
<sequence>MSKQLTVQELIDHLHNIEDKSLPVEVSTGHEDRGGRFYGDLYRVTKVEDYKGGRVRLTGRLQEGLVWSM</sequence>
<dbReference type="EMBL" id="JAMDLY010000024">
    <property type="protein sequence ID" value="MCY9532924.1"/>
    <property type="molecule type" value="Genomic_DNA"/>
</dbReference>
<comment type="caution">
    <text evidence="1">The sequence shown here is derived from an EMBL/GenBank/DDBJ whole genome shotgun (WGS) entry which is preliminary data.</text>
</comment>
<gene>
    <name evidence="1" type="ORF">M5X04_26810</name>
</gene>
<protein>
    <submittedName>
        <fullName evidence="1">Uncharacterized protein</fullName>
    </submittedName>
</protein>
<accession>A0ABT4EGQ3</accession>
<keyword evidence="2" id="KW-1185">Reference proteome</keyword>
<evidence type="ECO:0000313" key="1">
    <source>
        <dbReference type="EMBL" id="MCY9532924.1"/>
    </source>
</evidence>